<dbReference type="Pfam" id="PF24173">
    <property type="entry name" value="TPR_TTI1_N"/>
    <property type="match status" value="1"/>
</dbReference>
<comment type="caution">
    <text evidence="4">The sequence shown here is derived from an EMBL/GenBank/DDBJ whole genome shotgun (WGS) entry which is preliminary data.</text>
</comment>
<keyword evidence="5" id="KW-1185">Reference proteome</keyword>
<dbReference type="Pfam" id="PF24181">
    <property type="entry name" value="TPR_TTI1_C"/>
    <property type="match status" value="1"/>
</dbReference>
<dbReference type="InterPro" id="IPR011989">
    <property type="entry name" value="ARM-like"/>
</dbReference>
<evidence type="ECO:0000259" key="2">
    <source>
        <dbReference type="Pfam" id="PF24173"/>
    </source>
</evidence>
<evidence type="ECO:0000313" key="5">
    <source>
        <dbReference type="Proteomes" id="UP000799536"/>
    </source>
</evidence>
<dbReference type="InterPro" id="IPR016441">
    <property type="entry name" value="Tti1"/>
</dbReference>
<dbReference type="EMBL" id="ML993989">
    <property type="protein sequence ID" value="KAF2201148.1"/>
    <property type="molecule type" value="Genomic_DNA"/>
</dbReference>
<dbReference type="Gene3D" id="1.25.10.10">
    <property type="entry name" value="Leucine-rich Repeat Variant"/>
    <property type="match status" value="1"/>
</dbReference>
<dbReference type="OrthoDB" id="49511at2759"/>
<protein>
    <recommendedName>
        <fullName evidence="6">HEAT repeat protein</fullName>
    </recommendedName>
</protein>
<accession>A0A9P4JR97</accession>
<sequence>MNSVQTFQQLRGPCVHLGQSAANLLQRPTATARREVTESLNQLLRKLQEVASRPDSLDPKLAEYVFVPMSHVLRASSIVSTRALELCLECLLILFKTGWRTDISPELAGQFLILLTYLANPSSAENGIPATSEELQVVAFKCMAALSTTLASTPKGRQSLTSTPNIPALGRAVLLILDSIVDVRSDQVKLNAVAALLAIISAIDDRDALASFLPRMVSSLTKVLTPGVNKVKFRVLEQCLEALSLLFLRILSDQQTKDLPVEETGAHIQNISRVQRTTSWMHATASQIKIALANVLKLRHHEKQEVRSALYRLCVRIVQDCRNSLSESAGMVTETLVVLIGAEQESPVSQSLQALASSDPSLAELLRESLRSWIISLPRIMQSKDHISRQQTIHQISVTFRILSQVQVDLSIVNRLLAENLRDSVSNVWRESKDSGPLIESAPVDSTIDSHAVLGPARSMSFEQLALPLKGQDELLNEFTLLLQQLSSSDSSMVVLRDLVNLIRSGRNVSQLATFWLSVNLLRDQFENEAGIKDFLDLGETQKNDSTQLLDELYSFSLDILAEIGPDSEMDWRFQALAVEVVALQAKEHKVEFRVELIDALYPVVYLLGSSSTTLRSHAITCLNVIADACGYTEATDLVVSNVDYLVNAVALKLNTFDISPQAPQVLLMMIRLCGPSLLPYLDDLVESMFSALENFHGYPKLVELLFSVLKGMAEEGIKSPQLSITSGQEDTTRNQSNAGTQIDDVIKTIATLKADRIKKDKASYEDVKGDFLNRPWEAGVEGIEADNPVAQDDEEKEEQPEPPVPEPPAPKTFSILLKISLLTQHYLTSSSPTLRTSLLSLLNTTIPALAKHENSFLPFINTLWPVLLPRLDDPEAYVVSNTLEIIGLMCTYAGDFMKSRIEQIWEDLKAVYGRTQGIKRIPAKGNKVNVGRRKSRTETGLITASSDISSSLREYYVDSPTRLIWDSLVKLLSNVSEHVTVREDLFNDIVDMLEPVLEREAVASALNGRNSDAVWLRRLKMSKGVVDGEKGVRVMTIEPPQLPGKPHWASYNCMYDKF</sequence>
<dbReference type="Proteomes" id="UP000799536">
    <property type="component" value="Unassembled WGS sequence"/>
</dbReference>
<dbReference type="SUPFAM" id="SSF48371">
    <property type="entry name" value="ARM repeat"/>
    <property type="match status" value="1"/>
</dbReference>
<dbReference type="PANTHER" id="PTHR18460">
    <property type="entry name" value="TEL2 INTERACTING PROTEIN 1 TTI1 FAMILY MEMBER"/>
    <property type="match status" value="1"/>
</dbReference>
<dbReference type="AlphaFoldDB" id="A0A9P4JR97"/>
<dbReference type="GO" id="GO:0005737">
    <property type="term" value="C:cytoplasm"/>
    <property type="evidence" value="ECO:0007669"/>
    <property type="project" value="TreeGrafter"/>
</dbReference>
<feature type="domain" description="TTI1 N-terminal TPR" evidence="2">
    <location>
        <begin position="7"/>
        <end position="342"/>
    </location>
</feature>
<feature type="region of interest" description="Disordered" evidence="1">
    <location>
        <begin position="721"/>
        <end position="740"/>
    </location>
</feature>
<dbReference type="InterPro" id="IPR052587">
    <property type="entry name" value="TELO2-interacting_protein_1"/>
</dbReference>
<name>A0A9P4JR97_9PLEO</name>
<proteinExistence type="predicted"/>
<evidence type="ECO:0000313" key="4">
    <source>
        <dbReference type="EMBL" id="KAF2201148.1"/>
    </source>
</evidence>
<evidence type="ECO:0008006" key="6">
    <source>
        <dbReference type="Google" id="ProtNLM"/>
    </source>
</evidence>
<gene>
    <name evidence="4" type="ORF">GQ43DRAFT_416461</name>
</gene>
<reference evidence="4" key="1">
    <citation type="journal article" date="2020" name="Stud. Mycol.">
        <title>101 Dothideomycetes genomes: a test case for predicting lifestyles and emergence of pathogens.</title>
        <authorList>
            <person name="Haridas S."/>
            <person name="Albert R."/>
            <person name="Binder M."/>
            <person name="Bloem J."/>
            <person name="Labutti K."/>
            <person name="Salamov A."/>
            <person name="Andreopoulos B."/>
            <person name="Baker S."/>
            <person name="Barry K."/>
            <person name="Bills G."/>
            <person name="Bluhm B."/>
            <person name="Cannon C."/>
            <person name="Castanera R."/>
            <person name="Culley D."/>
            <person name="Daum C."/>
            <person name="Ezra D."/>
            <person name="Gonzalez J."/>
            <person name="Henrissat B."/>
            <person name="Kuo A."/>
            <person name="Liang C."/>
            <person name="Lipzen A."/>
            <person name="Lutzoni F."/>
            <person name="Magnuson J."/>
            <person name="Mondo S."/>
            <person name="Nolan M."/>
            <person name="Ohm R."/>
            <person name="Pangilinan J."/>
            <person name="Park H.-J."/>
            <person name="Ramirez L."/>
            <person name="Alfaro M."/>
            <person name="Sun H."/>
            <person name="Tritt A."/>
            <person name="Yoshinaga Y."/>
            <person name="Zwiers L.-H."/>
            <person name="Turgeon B."/>
            <person name="Goodwin S."/>
            <person name="Spatafora J."/>
            <person name="Crous P."/>
            <person name="Grigoriev I."/>
        </authorList>
    </citation>
    <scope>NUCLEOTIDE SEQUENCE</scope>
    <source>
        <strain evidence="4">ATCC 74209</strain>
    </source>
</reference>
<dbReference type="PANTHER" id="PTHR18460:SF3">
    <property type="entry name" value="TELO2-INTERACTING PROTEIN 1 HOMOLOG"/>
    <property type="match status" value="1"/>
</dbReference>
<dbReference type="InterPro" id="IPR049362">
    <property type="entry name" value="TTI1_rpt"/>
</dbReference>
<dbReference type="PIRSF" id="PIRSF005250">
    <property type="entry name" value="UCP005250"/>
    <property type="match status" value="1"/>
</dbReference>
<evidence type="ECO:0000256" key="1">
    <source>
        <dbReference type="SAM" id="MobiDB-lite"/>
    </source>
</evidence>
<dbReference type="Pfam" id="PF21547">
    <property type="entry name" value="TTI1"/>
    <property type="match status" value="1"/>
</dbReference>
<dbReference type="InterPro" id="IPR016024">
    <property type="entry name" value="ARM-type_fold"/>
</dbReference>
<dbReference type="InterPro" id="IPR057566">
    <property type="entry name" value="TPR_TTI1_N"/>
</dbReference>
<organism evidence="4 5">
    <name type="scientific">Delitschia confertaspora ATCC 74209</name>
    <dbReference type="NCBI Taxonomy" id="1513339"/>
    <lineage>
        <taxon>Eukaryota</taxon>
        <taxon>Fungi</taxon>
        <taxon>Dikarya</taxon>
        <taxon>Ascomycota</taxon>
        <taxon>Pezizomycotina</taxon>
        <taxon>Dothideomycetes</taxon>
        <taxon>Pleosporomycetidae</taxon>
        <taxon>Pleosporales</taxon>
        <taxon>Delitschiaceae</taxon>
        <taxon>Delitschia</taxon>
    </lineage>
</organism>
<evidence type="ECO:0000259" key="3">
    <source>
        <dbReference type="Pfam" id="PF24181"/>
    </source>
</evidence>
<dbReference type="InterPro" id="IPR057567">
    <property type="entry name" value="TPR_TTI1_C"/>
</dbReference>
<feature type="domain" description="TTI1 C-terminal TPR" evidence="3">
    <location>
        <begin position="747"/>
        <end position="903"/>
    </location>
</feature>